<dbReference type="Pfam" id="PF02371">
    <property type="entry name" value="Transposase_20"/>
    <property type="match status" value="1"/>
</dbReference>
<name>A0ABS4QEP7_9NOCA</name>
<dbReference type="Proteomes" id="UP001519325">
    <property type="component" value="Unassembled WGS sequence"/>
</dbReference>
<proteinExistence type="predicted"/>
<protein>
    <submittedName>
        <fullName evidence="2">Transposase</fullName>
    </submittedName>
</protein>
<dbReference type="RefSeq" id="WP_209889932.1">
    <property type="nucleotide sequence ID" value="NZ_JAGGMR010000001.1"/>
</dbReference>
<evidence type="ECO:0000313" key="3">
    <source>
        <dbReference type="Proteomes" id="UP001519325"/>
    </source>
</evidence>
<evidence type="ECO:0000313" key="2">
    <source>
        <dbReference type="EMBL" id="MBP2190171.1"/>
    </source>
</evidence>
<keyword evidence="3" id="KW-1185">Reference proteome</keyword>
<accession>A0ABS4QEP7</accession>
<dbReference type="EMBL" id="JAGGMR010000001">
    <property type="protein sequence ID" value="MBP2190171.1"/>
    <property type="molecule type" value="Genomic_DNA"/>
</dbReference>
<gene>
    <name evidence="2" type="ORF">BJ987_003072</name>
</gene>
<comment type="caution">
    <text evidence="2">The sequence shown here is derived from an EMBL/GenBank/DDBJ whole genome shotgun (WGS) entry which is preliminary data.</text>
</comment>
<reference evidence="2 3" key="1">
    <citation type="submission" date="2021-03" db="EMBL/GenBank/DDBJ databases">
        <title>Sequencing the genomes of 1000 actinobacteria strains.</title>
        <authorList>
            <person name="Klenk H.-P."/>
        </authorList>
    </citation>
    <scope>NUCLEOTIDE SEQUENCE [LARGE SCALE GENOMIC DNA]</scope>
    <source>
        <strain evidence="2 3">DSM 45516</strain>
    </source>
</reference>
<sequence length="164" mass="18722">MEWIEDLETIDLRIKTADKELRRLVLDRGSALMDLHGNGPSSAASLFADTNDIHRFANRDRFGSWNGTAPLDASSGEQQRHRLSRAGNRKINRVLHIMAVVQLRHRTAGRAYYDARKAGGRMQKGRQHYRRAVGLYVRRRMEARTDLPRGQAPHSVQARLDLQA</sequence>
<dbReference type="InterPro" id="IPR003346">
    <property type="entry name" value="Transposase_20"/>
</dbReference>
<evidence type="ECO:0000259" key="1">
    <source>
        <dbReference type="Pfam" id="PF02371"/>
    </source>
</evidence>
<organism evidence="2 3">
    <name type="scientific">Nocardia goodfellowii</name>
    <dbReference type="NCBI Taxonomy" id="882446"/>
    <lineage>
        <taxon>Bacteria</taxon>
        <taxon>Bacillati</taxon>
        <taxon>Actinomycetota</taxon>
        <taxon>Actinomycetes</taxon>
        <taxon>Mycobacteriales</taxon>
        <taxon>Nocardiaceae</taxon>
        <taxon>Nocardia</taxon>
    </lineage>
</organism>
<dbReference type="PANTHER" id="PTHR33055:SF3">
    <property type="entry name" value="PUTATIVE TRANSPOSASE FOR IS117-RELATED"/>
    <property type="match status" value="1"/>
</dbReference>
<dbReference type="PANTHER" id="PTHR33055">
    <property type="entry name" value="TRANSPOSASE FOR INSERTION SEQUENCE ELEMENT IS1111A"/>
    <property type="match status" value="1"/>
</dbReference>
<feature type="domain" description="Transposase IS116/IS110/IS902 C-terminal" evidence="1">
    <location>
        <begin position="31"/>
        <end position="113"/>
    </location>
</feature>
<dbReference type="InterPro" id="IPR047650">
    <property type="entry name" value="Transpos_IS110"/>
</dbReference>